<dbReference type="InterPro" id="IPR052528">
    <property type="entry name" value="Sugar_transport-like"/>
</dbReference>
<dbReference type="InterPro" id="IPR011701">
    <property type="entry name" value="MFS"/>
</dbReference>
<feature type="transmembrane region" description="Helical" evidence="1">
    <location>
        <begin position="257"/>
        <end position="278"/>
    </location>
</feature>
<accession>A0A2M7XBB1</accession>
<feature type="transmembrane region" description="Helical" evidence="1">
    <location>
        <begin position="185"/>
        <end position="206"/>
    </location>
</feature>
<name>A0A2M7XBB1_9BACT</name>
<feature type="transmembrane region" description="Helical" evidence="1">
    <location>
        <begin position="83"/>
        <end position="102"/>
    </location>
</feature>
<feature type="transmembrane region" description="Helical" evidence="1">
    <location>
        <begin position="114"/>
        <end position="133"/>
    </location>
</feature>
<dbReference type="Proteomes" id="UP000229385">
    <property type="component" value="Unassembled WGS sequence"/>
</dbReference>
<keyword evidence="1" id="KW-0812">Transmembrane</keyword>
<dbReference type="Gene3D" id="1.20.1250.20">
    <property type="entry name" value="MFS general substrate transporter like domains"/>
    <property type="match status" value="1"/>
</dbReference>
<dbReference type="InterPro" id="IPR036259">
    <property type="entry name" value="MFS_trans_sf"/>
</dbReference>
<keyword evidence="1" id="KW-0472">Membrane</keyword>
<dbReference type="Pfam" id="PF07690">
    <property type="entry name" value="MFS_1"/>
    <property type="match status" value="1"/>
</dbReference>
<dbReference type="PANTHER" id="PTHR23526:SF2">
    <property type="entry name" value="MAJOR FACILITATOR SUPERFAMILY (MFS) PROFILE DOMAIN-CONTAINING PROTEIN"/>
    <property type="match status" value="1"/>
</dbReference>
<reference evidence="3" key="1">
    <citation type="submission" date="2017-09" db="EMBL/GenBank/DDBJ databases">
        <title>Depth-based differentiation of microbial function through sediment-hosted aquifers and enrichment of novel symbionts in the deep terrestrial subsurface.</title>
        <authorList>
            <person name="Probst A.J."/>
            <person name="Ladd B."/>
            <person name="Jarett J.K."/>
            <person name="Geller-Mcgrath D.E."/>
            <person name="Sieber C.M.K."/>
            <person name="Emerson J.B."/>
            <person name="Anantharaman K."/>
            <person name="Thomas B.C."/>
            <person name="Malmstrom R."/>
            <person name="Stieglmeier M."/>
            <person name="Klingl A."/>
            <person name="Woyke T."/>
            <person name="Ryan C.M."/>
            <person name="Banfield J.F."/>
        </authorList>
    </citation>
    <scope>NUCLEOTIDE SEQUENCE [LARGE SCALE GENOMIC DNA]</scope>
</reference>
<evidence type="ECO:0000256" key="1">
    <source>
        <dbReference type="SAM" id="Phobius"/>
    </source>
</evidence>
<evidence type="ECO:0000313" key="3">
    <source>
        <dbReference type="Proteomes" id="UP000229385"/>
    </source>
</evidence>
<sequence>MNYAPTLASSRVFVNVWGPINVILLGVMPKSHPMQSHPFRLHRYSLSHVGALPALASNRLLGFAGASLVGGFLAIFLYEFFGFSIQAVLLWYALNFAVKLPFHVIAAKIFSRTGLVSSMIIGSLGVMLFYWMFYLLDGTSSIDPYALMGLGIFGLMIVSVFYWSPFHIDFAEFSSKKHRGKQIGIFYAAQRLLSVIAPVAAGWIIANHGYQLTFFLGLVITGASIVPLIFLPKFDVEYEFGFFESIRELFSKQFRPMTVSMMANGAENIVGVVVWPIFLYQVFQGDYVNIGAFTAIIVIVGLALEIFVGKETDKYSAKKLLKIGSGVYALGGFGRD</sequence>
<dbReference type="PANTHER" id="PTHR23526">
    <property type="entry name" value="INTEGRAL MEMBRANE TRANSPORT PROTEIN-RELATED"/>
    <property type="match status" value="1"/>
</dbReference>
<dbReference type="SUPFAM" id="SSF103473">
    <property type="entry name" value="MFS general substrate transporter"/>
    <property type="match status" value="1"/>
</dbReference>
<evidence type="ECO:0000313" key="2">
    <source>
        <dbReference type="EMBL" id="PJA45181.1"/>
    </source>
</evidence>
<feature type="transmembrane region" description="Helical" evidence="1">
    <location>
        <begin position="290"/>
        <end position="309"/>
    </location>
</feature>
<feature type="transmembrane region" description="Helical" evidence="1">
    <location>
        <begin position="212"/>
        <end position="231"/>
    </location>
</feature>
<dbReference type="AlphaFoldDB" id="A0A2M7XBB1"/>
<gene>
    <name evidence="2" type="ORF">CO174_04420</name>
</gene>
<evidence type="ECO:0008006" key="4">
    <source>
        <dbReference type="Google" id="ProtNLM"/>
    </source>
</evidence>
<comment type="caution">
    <text evidence="2">The sequence shown here is derived from an EMBL/GenBank/DDBJ whole genome shotgun (WGS) entry which is preliminary data.</text>
</comment>
<keyword evidence="1" id="KW-1133">Transmembrane helix</keyword>
<feature type="transmembrane region" description="Helical" evidence="1">
    <location>
        <begin position="145"/>
        <end position="164"/>
    </location>
</feature>
<proteinExistence type="predicted"/>
<organism evidence="2 3">
    <name type="scientific">Candidatus Uhrbacteria bacterium CG_4_9_14_3_um_filter_50_9</name>
    <dbReference type="NCBI Taxonomy" id="1975035"/>
    <lineage>
        <taxon>Bacteria</taxon>
        <taxon>Candidatus Uhriibacteriota</taxon>
    </lineage>
</organism>
<feature type="transmembrane region" description="Helical" evidence="1">
    <location>
        <begin position="12"/>
        <end position="28"/>
    </location>
</feature>
<dbReference type="GO" id="GO:0022857">
    <property type="term" value="F:transmembrane transporter activity"/>
    <property type="evidence" value="ECO:0007669"/>
    <property type="project" value="InterPro"/>
</dbReference>
<protein>
    <recommendedName>
        <fullName evidence="4">Major facilitator superfamily (MFS) profile domain-containing protein</fullName>
    </recommendedName>
</protein>
<dbReference type="EMBL" id="PFWU01000047">
    <property type="protein sequence ID" value="PJA45181.1"/>
    <property type="molecule type" value="Genomic_DNA"/>
</dbReference>